<reference evidence="2" key="1">
    <citation type="journal article" date="2023" name="Hortic. Res.">
        <title>A chromosome-level phased genome enabling allele-level studies in sweet orange: a case study on citrus Huanglongbing tolerance.</title>
        <authorList>
            <person name="Wu B."/>
            <person name="Yu Q."/>
            <person name="Deng Z."/>
            <person name="Duan Y."/>
            <person name="Luo F."/>
            <person name="Gmitter F. Jr."/>
        </authorList>
    </citation>
    <scope>NUCLEOTIDE SEQUENCE [LARGE SCALE GENOMIC DNA]</scope>
    <source>
        <strain evidence="2">cv. Valencia</strain>
    </source>
</reference>
<comment type="caution">
    <text evidence="1">The sequence shown here is derived from an EMBL/GenBank/DDBJ whole genome shotgun (WGS) entry which is preliminary data.</text>
</comment>
<evidence type="ECO:0000313" key="1">
    <source>
        <dbReference type="EMBL" id="KAH9717896.1"/>
    </source>
</evidence>
<protein>
    <submittedName>
        <fullName evidence="1">Uncharacterized protein</fullName>
    </submittedName>
</protein>
<organism evidence="1 2">
    <name type="scientific">Citrus sinensis</name>
    <name type="common">Sweet orange</name>
    <name type="synonym">Citrus aurantium var. sinensis</name>
    <dbReference type="NCBI Taxonomy" id="2711"/>
    <lineage>
        <taxon>Eukaryota</taxon>
        <taxon>Viridiplantae</taxon>
        <taxon>Streptophyta</taxon>
        <taxon>Embryophyta</taxon>
        <taxon>Tracheophyta</taxon>
        <taxon>Spermatophyta</taxon>
        <taxon>Magnoliopsida</taxon>
        <taxon>eudicotyledons</taxon>
        <taxon>Gunneridae</taxon>
        <taxon>Pentapetalae</taxon>
        <taxon>rosids</taxon>
        <taxon>malvids</taxon>
        <taxon>Sapindales</taxon>
        <taxon>Rutaceae</taxon>
        <taxon>Aurantioideae</taxon>
        <taxon>Citrus</taxon>
    </lineage>
</organism>
<evidence type="ECO:0000313" key="2">
    <source>
        <dbReference type="Proteomes" id="UP000829398"/>
    </source>
</evidence>
<dbReference type="EMBL" id="CM039176">
    <property type="protein sequence ID" value="KAH9717896.1"/>
    <property type="molecule type" value="Genomic_DNA"/>
</dbReference>
<sequence length="241" mass="27644">MGFEYEIQYWPSKENMVADALSRRPDSATLNHLFVSQVSIWEQIKHAAVDDDYVKRITSLAHTQDTSPYVIRQGLVFFKGRVVVPLKLRETLIFEAHDTKVGGHSGVLRTFKHLATQFYWPSMYKTVHDYVSKCVICQKTKASTLKPAGLLQPLLIPCKVWDDITLDFIEGLPNSQGKDTILVVVDKLSKYAHFMALTHPFTLKMVAERFVDGVVKHHGMPKSIISDRDPIFISKFWQEFF</sequence>
<dbReference type="Proteomes" id="UP000829398">
    <property type="component" value="Chromosome 7"/>
</dbReference>
<gene>
    <name evidence="1" type="ORF">KPL71_022015</name>
</gene>
<proteinExistence type="predicted"/>
<name>A0ACB8JM49_CITSI</name>
<accession>A0ACB8JM49</accession>
<keyword evidence="2" id="KW-1185">Reference proteome</keyword>